<sequence>MDSRLLSFLIGAGVACIFLLIFRKELKRRRNAMLKTMKSFFRKGNDKNVE</sequence>
<gene>
    <name evidence="2" type="ORF">SAMN02745207_02278</name>
</gene>
<evidence type="ECO:0000256" key="1">
    <source>
        <dbReference type="SAM" id="Phobius"/>
    </source>
</evidence>
<keyword evidence="1" id="KW-1133">Transmembrane helix</keyword>
<name>A0A1M5VG07_9CLOT</name>
<protein>
    <submittedName>
        <fullName evidence="2">Uncharacterized protein</fullName>
    </submittedName>
</protein>
<dbReference type="AlphaFoldDB" id="A0A1M5VG07"/>
<dbReference type="Proteomes" id="UP000184447">
    <property type="component" value="Unassembled WGS sequence"/>
</dbReference>
<dbReference type="PROSITE" id="PS51257">
    <property type="entry name" value="PROKAR_LIPOPROTEIN"/>
    <property type="match status" value="1"/>
</dbReference>
<feature type="transmembrane region" description="Helical" evidence="1">
    <location>
        <begin position="6"/>
        <end position="22"/>
    </location>
</feature>
<keyword evidence="1" id="KW-0812">Transmembrane</keyword>
<keyword evidence="3" id="KW-1185">Reference proteome</keyword>
<evidence type="ECO:0000313" key="3">
    <source>
        <dbReference type="Proteomes" id="UP000184447"/>
    </source>
</evidence>
<evidence type="ECO:0000313" key="2">
    <source>
        <dbReference type="EMBL" id="SHH74088.1"/>
    </source>
</evidence>
<accession>A0A1M5VG07</accession>
<reference evidence="2 3" key="1">
    <citation type="submission" date="2016-11" db="EMBL/GenBank/DDBJ databases">
        <authorList>
            <person name="Jaros S."/>
            <person name="Januszkiewicz K."/>
            <person name="Wedrychowicz H."/>
        </authorList>
    </citation>
    <scope>NUCLEOTIDE SEQUENCE [LARGE SCALE GENOMIC DNA]</scope>
    <source>
        <strain evidence="2 3">DSM 8605</strain>
    </source>
</reference>
<keyword evidence="1" id="KW-0472">Membrane</keyword>
<dbReference type="RefSeq" id="WP_159434078.1">
    <property type="nucleotide sequence ID" value="NZ_FQXM01000011.1"/>
</dbReference>
<organism evidence="2 3">
    <name type="scientific">Clostridium grantii DSM 8605</name>
    <dbReference type="NCBI Taxonomy" id="1121316"/>
    <lineage>
        <taxon>Bacteria</taxon>
        <taxon>Bacillati</taxon>
        <taxon>Bacillota</taxon>
        <taxon>Clostridia</taxon>
        <taxon>Eubacteriales</taxon>
        <taxon>Clostridiaceae</taxon>
        <taxon>Clostridium</taxon>
    </lineage>
</organism>
<proteinExistence type="predicted"/>
<dbReference type="EMBL" id="FQXM01000011">
    <property type="protein sequence ID" value="SHH74088.1"/>
    <property type="molecule type" value="Genomic_DNA"/>
</dbReference>